<accession>A0A226D264</accession>
<organism evidence="2 3">
    <name type="scientific">Folsomia candida</name>
    <name type="common">Springtail</name>
    <dbReference type="NCBI Taxonomy" id="158441"/>
    <lineage>
        <taxon>Eukaryota</taxon>
        <taxon>Metazoa</taxon>
        <taxon>Ecdysozoa</taxon>
        <taxon>Arthropoda</taxon>
        <taxon>Hexapoda</taxon>
        <taxon>Collembola</taxon>
        <taxon>Entomobryomorpha</taxon>
        <taxon>Isotomoidea</taxon>
        <taxon>Isotomidae</taxon>
        <taxon>Proisotominae</taxon>
        <taxon>Folsomia</taxon>
    </lineage>
</organism>
<dbReference type="AlphaFoldDB" id="A0A226D264"/>
<sequence length="213" mass="24451">MLTQTIIFTILLKAFSASAKNDVSLPQAQISHLLENMTNCDCQIAHDGSDIGHHGIPLKVIWIPAILKKNRGRGSSPPAINALAARVPQQKLIFIVSTVLNNPKSDRKAVKSENLKPWVEITLRKHIYHLYNEQDQKHLRYYHHNANVFVIFITAKQKKDLYTLNLYFFMHFGYSYSIVISHLNKDNKTPTLCGVPKQFIFQAKWTDCFKFSD</sequence>
<reference evidence="2 3" key="1">
    <citation type="submission" date="2015-12" db="EMBL/GenBank/DDBJ databases">
        <title>The genome of Folsomia candida.</title>
        <authorList>
            <person name="Faddeeva A."/>
            <person name="Derks M.F."/>
            <person name="Anvar Y."/>
            <person name="Smit S."/>
            <person name="Van Straalen N."/>
            <person name="Roelofs D."/>
        </authorList>
    </citation>
    <scope>NUCLEOTIDE SEQUENCE [LARGE SCALE GENOMIC DNA]</scope>
    <source>
        <strain evidence="2 3">VU population</strain>
        <tissue evidence="2">Whole body</tissue>
    </source>
</reference>
<keyword evidence="1" id="KW-0732">Signal</keyword>
<evidence type="ECO:0000313" key="2">
    <source>
        <dbReference type="EMBL" id="OXA39309.1"/>
    </source>
</evidence>
<dbReference type="EMBL" id="LNIX01000039">
    <property type="protein sequence ID" value="OXA39309.1"/>
    <property type="molecule type" value="Genomic_DNA"/>
</dbReference>
<comment type="caution">
    <text evidence="2">The sequence shown here is derived from an EMBL/GenBank/DDBJ whole genome shotgun (WGS) entry which is preliminary data.</text>
</comment>
<evidence type="ECO:0000313" key="3">
    <source>
        <dbReference type="Proteomes" id="UP000198287"/>
    </source>
</evidence>
<protein>
    <submittedName>
        <fullName evidence="2">Uncharacterized protein</fullName>
    </submittedName>
</protein>
<name>A0A226D264_FOLCA</name>
<feature type="signal peptide" evidence="1">
    <location>
        <begin position="1"/>
        <end position="19"/>
    </location>
</feature>
<dbReference type="Proteomes" id="UP000198287">
    <property type="component" value="Unassembled WGS sequence"/>
</dbReference>
<evidence type="ECO:0000256" key="1">
    <source>
        <dbReference type="SAM" id="SignalP"/>
    </source>
</evidence>
<feature type="chain" id="PRO_5013370743" evidence="1">
    <location>
        <begin position="20"/>
        <end position="213"/>
    </location>
</feature>
<proteinExistence type="predicted"/>
<keyword evidence="3" id="KW-1185">Reference proteome</keyword>
<gene>
    <name evidence="2" type="ORF">Fcan01_25942</name>
</gene>